<accession>A0A7R8X3I1</accession>
<sequence>MWLEVECAKQEKRHELVLSGKEVSARIDELEGALDPHVYTLTQVNFLEVSRTSLCILSDSIAQLTNLVQLVVHTNHLVALPSSLGHLTKLKLFDASNNLLQSEELNLKGNKMKDKRLGKLVSGGGSSKQILDYVRSHCPREKEESTSDSKKSAKGKKGKQENKHSQSHNSDLDAVMDSLNRLEILHSAEKESLVIALTPEVLDVRPHIICCIIRNLDFSGTKLKQFLALQTRLHETLGDRRNVATIATHDVEKIPSEGPLRYEARPPSAIAIEPLNRPGPGPVPARELFLQLQREADALRKEKKRNTYSGIHRYLHLLEGKPLWPCLVDCHDRVLSFHPITNSHLTKISEETTNVLVEVTSSSSQPICRKIADTLILESLLMGLGKVEDQGSKQVLVVEQVRVLNPDGNLKFVYPSKVDCLYEHPDVRVLRKY</sequence>
<dbReference type="PANTHER" id="PTHR10947:SF3">
    <property type="entry name" value="LEUCINE-RICH REPEAT-CONTAINING PROTEIN 47"/>
    <property type="match status" value="1"/>
</dbReference>
<dbReference type="SMART" id="SM00873">
    <property type="entry name" value="B3_4"/>
    <property type="match status" value="1"/>
</dbReference>
<name>A0A7R8X3I1_9CRUS</name>
<dbReference type="OrthoDB" id="67933at2759"/>
<dbReference type="EMBL" id="LR899886">
    <property type="protein sequence ID" value="CAD7243115.1"/>
    <property type="molecule type" value="Genomic_DNA"/>
</dbReference>
<feature type="region of interest" description="Disordered" evidence="1">
    <location>
        <begin position="137"/>
        <end position="172"/>
    </location>
</feature>
<dbReference type="InterPro" id="IPR005146">
    <property type="entry name" value="B3/B4_tRNA-bd"/>
</dbReference>
<dbReference type="Gene3D" id="3.80.10.10">
    <property type="entry name" value="Ribonuclease Inhibitor"/>
    <property type="match status" value="1"/>
</dbReference>
<feature type="compositionally biased region" description="Basic and acidic residues" evidence="1">
    <location>
        <begin position="137"/>
        <end position="151"/>
    </location>
</feature>
<dbReference type="PANTHER" id="PTHR10947">
    <property type="entry name" value="PHENYLALANYL-TRNA SYNTHETASE BETA CHAIN AND LEUCINE-RICH REPEAT-CONTAINING PROTEIN 47"/>
    <property type="match status" value="1"/>
</dbReference>
<protein>
    <recommendedName>
        <fullName evidence="2">B3/B4 tRNA-binding domain-containing protein</fullName>
    </recommendedName>
</protein>
<dbReference type="EMBL" id="CAJPEV010000369">
    <property type="protein sequence ID" value="CAG0884551.1"/>
    <property type="molecule type" value="Genomic_DNA"/>
</dbReference>
<dbReference type="Proteomes" id="UP000677054">
    <property type="component" value="Unassembled WGS sequence"/>
</dbReference>
<proteinExistence type="predicted"/>
<evidence type="ECO:0000256" key="1">
    <source>
        <dbReference type="SAM" id="MobiDB-lite"/>
    </source>
</evidence>
<dbReference type="Gene3D" id="3.50.40.10">
    <property type="entry name" value="Phenylalanyl-trna Synthetase, Chain B, domain 3"/>
    <property type="match status" value="1"/>
</dbReference>
<dbReference type="AlphaFoldDB" id="A0A7R8X3I1"/>
<reference evidence="3" key="1">
    <citation type="submission" date="2020-11" db="EMBL/GenBank/DDBJ databases">
        <authorList>
            <person name="Tran Van P."/>
        </authorList>
    </citation>
    <scope>NUCLEOTIDE SEQUENCE</scope>
</reference>
<dbReference type="GO" id="GO:0004826">
    <property type="term" value="F:phenylalanine-tRNA ligase activity"/>
    <property type="evidence" value="ECO:0007669"/>
    <property type="project" value="InterPro"/>
</dbReference>
<dbReference type="InterPro" id="IPR020825">
    <property type="entry name" value="Phe-tRNA_synthase-like_B3/B4"/>
</dbReference>
<keyword evidence="4" id="KW-1185">Reference proteome</keyword>
<dbReference type="InterPro" id="IPR032675">
    <property type="entry name" value="LRR_dom_sf"/>
</dbReference>
<dbReference type="GO" id="GO:0003723">
    <property type="term" value="F:RNA binding"/>
    <property type="evidence" value="ECO:0007669"/>
    <property type="project" value="InterPro"/>
</dbReference>
<gene>
    <name evidence="3" type="ORF">DSTB1V02_LOCUS3049</name>
</gene>
<dbReference type="GO" id="GO:0006432">
    <property type="term" value="P:phenylalanyl-tRNA aminoacylation"/>
    <property type="evidence" value="ECO:0007669"/>
    <property type="project" value="InterPro"/>
</dbReference>
<evidence type="ECO:0000313" key="4">
    <source>
        <dbReference type="Proteomes" id="UP000677054"/>
    </source>
</evidence>
<dbReference type="SUPFAM" id="SSF52047">
    <property type="entry name" value="RNI-like"/>
    <property type="match status" value="1"/>
</dbReference>
<evidence type="ECO:0000313" key="3">
    <source>
        <dbReference type="EMBL" id="CAD7243115.1"/>
    </source>
</evidence>
<feature type="domain" description="B3/B4 tRNA-binding" evidence="2">
    <location>
        <begin position="204"/>
        <end position="381"/>
    </location>
</feature>
<dbReference type="InterPro" id="IPR045060">
    <property type="entry name" value="Phe-tRNA-ligase_IIc_bsu"/>
</dbReference>
<evidence type="ECO:0000259" key="2">
    <source>
        <dbReference type="SMART" id="SM00873"/>
    </source>
</evidence>
<organism evidence="3">
    <name type="scientific">Darwinula stevensoni</name>
    <dbReference type="NCBI Taxonomy" id="69355"/>
    <lineage>
        <taxon>Eukaryota</taxon>
        <taxon>Metazoa</taxon>
        <taxon>Ecdysozoa</taxon>
        <taxon>Arthropoda</taxon>
        <taxon>Crustacea</taxon>
        <taxon>Oligostraca</taxon>
        <taxon>Ostracoda</taxon>
        <taxon>Podocopa</taxon>
        <taxon>Podocopida</taxon>
        <taxon>Darwinulocopina</taxon>
        <taxon>Darwinuloidea</taxon>
        <taxon>Darwinulidae</taxon>
        <taxon>Darwinula</taxon>
    </lineage>
</organism>